<feature type="compositionally biased region" description="Low complexity" evidence="1">
    <location>
        <begin position="41"/>
        <end position="59"/>
    </location>
</feature>
<dbReference type="AlphaFoldDB" id="A0A0D0BU45"/>
<accession>A0A0D0BU45</accession>
<evidence type="ECO:0000256" key="1">
    <source>
        <dbReference type="SAM" id="MobiDB-lite"/>
    </source>
</evidence>
<dbReference type="EMBL" id="KN834833">
    <property type="protein sequence ID" value="KIK53124.1"/>
    <property type="molecule type" value="Genomic_DNA"/>
</dbReference>
<evidence type="ECO:0000313" key="4">
    <source>
        <dbReference type="Proteomes" id="UP000053593"/>
    </source>
</evidence>
<reference evidence="3 4" key="1">
    <citation type="submission" date="2014-04" db="EMBL/GenBank/DDBJ databases">
        <title>Evolutionary Origins and Diversification of the Mycorrhizal Mutualists.</title>
        <authorList>
            <consortium name="DOE Joint Genome Institute"/>
            <consortium name="Mycorrhizal Genomics Consortium"/>
            <person name="Kohler A."/>
            <person name="Kuo A."/>
            <person name="Nagy L.G."/>
            <person name="Floudas D."/>
            <person name="Copeland A."/>
            <person name="Barry K.W."/>
            <person name="Cichocki N."/>
            <person name="Veneault-Fourrey C."/>
            <person name="LaButti K."/>
            <person name="Lindquist E.A."/>
            <person name="Lipzen A."/>
            <person name="Lundell T."/>
            <person name="Morin E."/>
            <person name="Murat C."/>
            <person name="Riley R."/>
            <person name="Ohm R."/>
            <person name="Sun H."/>
            <person name="Tunlid A."/>
            <person name="Henrissat B."/>
            <person name="Grigoriev I.V."/>
            <person name="Hibbett D.S."/>
            <person name="Martin F."/>
        </authorList>
    </citation>
    <scope>NUCLEOTIDE SEQUENCE [LARGE SCALE GENOMIC DNA]</scope>
    <source>
        <strain evidence="3 4">FD-317 M1</strain>
    </source>
</reference>
<dbReference type="Proteomes" id="UP000053593">
    <property type="component" value="Unassembled WGS sequence"/>
</dbReference>
<organism evidence="3 4">
    <name type="scientific">Collybiopsis luxurians FD-317 M1</name>
    <dbReference type="NCBI Taxonomy" id="944289"/>
    <lineage>
        <taxon>Eukaryota</taxon>
        <taxon>Fungi</taxon>
        <taxon>Dikarya</taxon>
        <taxon>Basidiomycota</taxon>
        <taxon>Agaricomycotina</taxon>
        <taxon>Agaricomycetes</taxon>
        <taxon>Agaricomycetidae</taxon>
        <taxon>Agaricales</taxon>
        <taxon>Marasmiineae</taxon>
        <taxon>Omphalotaceae</taxon>
        <taxon>Collybiopsis</taxon>
        <taxon>Collybiopsis luxurians</taxon>
    </lineage>
</organism>
<name>A0A0D0BU45_9AGAR</name>
<evidence type="ECO:0000313" key="3">
    <source>
        <dbReference type="EMBL" id="KIK53124.1"/>
    </source>
</evidence>
<feature type="compositionally biased region" description="Acidic residues" evidence="1">
    <location>
        <begin position="81"/>
        <end position="91"/>
    </location>
</feature>
<feature type="region of interest" description="Disordered" evidence="1">
    <location>
        <begin position="1"/>
        <end position="91"/>
    </location>
</feature>
<evidence type="ECO:0000259" key="2">
    <source>
        <dbReference type="Pfam" id="PF11942"/>
    </source>
</evidence>
<keyword evidence="4" id="KW-1185">Reference proteome</keyword>
<gene>
    <name evidence="3" type="ORF">GYMLUDRAFT_250697</name>
</gene>
<feature type="domain" description="Spt5 transcription elongation factor N-terminal" evidence="2">
    <location>
        <begin position="5"/>
        <end position="84"/>
    </location>
</feature>
<sequence length="91" mass="10126">MKNQFIDLEAQVDSKEEPSDDEGDARLNSASFIDNDPQDIPAPASSSTSTSSFSTADPTTRLDIVVERIENRYLNTPHNQEDEEPTNDPTR</sequence>
<dbReference type="HOGENOM" id="CLU_2427236_0_0_1"/>
<protein>
    <recommendedName>
        <fullName evidence="2">Spt5 transcription elongation factor N-terminal domain-containing protein</fullName>
    </recommendedName>
</protein>
<dbReference type="InterPro" id="IPR022581">
    <property type="entry name" value="Spt5_N"/>
</dbReference>
<proteinExistence type="predicted"/>
<dbReference type="Pfam" id="PF11942">
    <property type="entry name" value="Spt5_N"/>
    <property type="match status" value="1"/>
</dbReference>